<dbReference type="InterPro" id="IPR003695">
    <property type="entry name" value="Ppx_GppA_N"/>
</dbReference>
<feature type="domain" description="Ppx/GppA phosphatase N-terminal" evidence="1">
    <location>
        <begin position="55"/>
        <end position="345"/>
    </location>
</feature>
<dbReference type="Gene3D" id="3.30.420.40">
    <property type="match status" value="1"/>
</dbReference>
<name>A0A1G8E191_9PROT</name>
<dbReference type="Pfam" id="PF02541">
    <property type="entry name" value="Ppx-GppA"/>
    <property type="match status" value="1"/>
</dbReference>
<reference evidence="3" key="1">
    <citation type="submission" date="2016-10" db="EMBL/GenBank/DDBJ databases">
        <authorList>
            <person name="Varghese N."/>
            <person name="Submissions S."/>
        </authorList>
    </citation>
    <scope>NUCLEOTIDE SEQUENCE [LARGE SCALE GENOMIC DNA]</scope>
    <source>
        <strain evidence="3">930I</strain>
    </source>
</reference>
<protein>
    <submittedName>
        <fullName evidence="2">Exopolyphosphatase / guanosine-5'-triphosphate,3'-diphosphate pyrophosphatase</fullName>
    </submittedName>
</protein>
<evidence type="ECO:0000313" key="2">
    <source>
        <dbReference type="EMBL" id="SDH63638.1"/>
    </source>
</evidence>
<dbReference type="SUPFAM" id="SSF53067">
    <property type="entry name" value="Actin-like ATPase domain"/>
    <property type="match status" value="2"/>
</dbReference>
<dbReference type="RefSeq" id="WP_245689511.1">
    <property type="nucleotide sequence ID" value="NZ_FNCV01000009.1"/>
</dbReference>
<gene>
    <name evidence="2" type="ORF">SAMN05421742_1097</name>
</gene>
<dbReference type="InterPro" id="IPR050273">
    <property type="entry name" value="GppA/Ppx_hydrolase"/>
</dbReference>
<dbReference type="PANTHER" id="PTHR30005:SF0">
    <property type="entry name" value="RETROGRADE REGULATION PROTEIN 2"/>
    <property type="match status" value="1"/>
</dbReference>
<dbReference type="AlphaFoldDB" id="A0A1G8E191"/>
<evidence type="ECO:0000313" key="3">
    <source>
        <dbReference type="Proteomes" id="UP000217076"/>
    </source>
</evidence>
<evidence type="ECO:0000259" key="1">
    <source>
        <dbReference type="Pfam" id="PF02541"/>
    </source>
</evidence>
<dbReference type="STRING" id="83401.SAMN05421742_1097"/>
<dbReference type="EMBL" id="FNCV01000009">
    <property type="protein sequence ID" value="SDH63638.1"/>
    <property type="molecule type" value="Genomic_DNA"/>
</dbReference>
<proteinExistence type="predicted"/>
<dbReference type="Proteomes" id="UP000217076">
    <property type="component" value="Unassembled WGS sequence"/>
</dbReference>
<dbReference type="CDD" id="cd24054">
    <property type="entry name" value="ASKHA_NBD_AaPPX-GppA_MtPPX2-like"/>
    <property type="match status" value="1"/>
</dbReference>
<dbReference type="PANTHER" id="PTHR30005">
    <property type="entry name" value="EXOPOLYPHOSPHATASE"/>
    <property type="match status" value="1"/>
</dbReference>
<keyword evidence="3" id="KW-1185">Reference proteome</keyword>
<accession>A0A1G8E191</accession>
<organism evidence="2 3">
    <name type="scientific">Roseospirillum parvum</name>
    <dbReference type="NCBI Taxonomy" id="83401"/>
    <lineage>
        <taxon>Bacteria</taxon>
        <taxon>Pseudomonadati</taxon>
        <taxon>Pseudomonadota</taxon>
        <taxon>Alphaproteobacteria</taxon>
        <taxon>Rhodospirillales</taxon>
        <taxon>Rhodospirillaceae</taxon>
        <taxon>Roseospirillum</taxon>
    </lineage>
</organism>
<dbReference type="Gene3D" id="3.30.420.150">
    <property type="entry name" value="Exopolyphosphatase. Domain 2"/>
    <property type="match status" value="1"/>
</dbReference>
<dbReference type="InterPro" id="IPR043129">
    <property type="entry name" value="ATPase_NBD"/>
</dbReference>
<dbReference type="GO" id="GO:0016462">
    <property type="term" value="F:pyrophosphatase activity"/>
    <property type="evidence" value="ECO:0007669"/>
    <property type="project" value="TreeGrafter"/>
</dbReference>
<sequence length="355" mass="38299">MHEQDQTVAGGTLESPETAADNVYAAIDLGTNNCRMLIARPQRGGGERGFSQPEQFRVVDSYSRITRLGEGLAGSGLLSRSAMDRTVEALKRCVDKMQRRGVTHARNVATEACRRAANCDHFLERVRAEVGLELEIISADEEARLALAGCSALLEEDRPRALVFDIGGGSTELLWVRLCDKGIDQVEGFASLPLGVVTVSEDCGGGDLTRRLYEAVAEHVANLLGPFEAAHDIGAAIARGEVQMLGTSGTVTTLGGIALDLPRYNRFKVDGLRLDFKTVFEISHKLSLMSHASRAAIPCIGRQRADLVLAGCAILEAICTVWPVGSLRIADRGVREGLLLELMDRDRSRAEGETA</sequence>